<evidence type="ECO:0000259" key="1">
    <source>
        <dbReference type="Pfam" id="PF01814"/>
    </source>
</evidence>
<evidence type="ECO:0000313" key="2">
    <source>
        <dbReference type="EMBL" id="UJF34604.1"/>
    </source>
</evidence>
<reference evidence="2 3" key="1">
    <citation type="journal article" date="2024" name="Int. J. Syst. Evol. Microbiol.">
        <title>Paenibacillus hexagrammi sp. nov., a novel bacterium isolated from the gut content of Hexagrammos agrammus.</title>
        <authorList>
            <person name="Jung H.K."/>
            <person name="Kim D.G."/>
            <person name="Zin H."/>
            <person name="Park J."/>
            <person name="Jung H."/>
            <person name="Kim Y.O."/>
            <person name="Kong H.J."/>
            <person name="Kim J.W."/>
            <person name="Kim Y.S."/>
        </authorList>
    </citation>
    <scope>NUCLEOTIDE SEQUENCE [LARGE SCALE GENOMIC DNA]</scope>
    <source>
        <strain evidence="2 3">YPD9-1</strain>
    </source>
</reference>
<dbReference type="InterPro" id="IPR012312">
    <property type="entry name" value="Hemerythrin-like"/>
</dbReference>
<organism evidence="2 3">
    <name type="scientific">Paenibacillus hexagrammi</name>
    <dbReference type="NCBI Taxonomy" id="2908839"/>
    <lineage>
        <taxon>Bacteria</taxon>
        <taxon>Bacillati</taxon>
        <taxon>Bacillota</taxon>
        <taxon>Bacilli</taxon>
        <taxon>Bacillales</taxon>
        <taxon>Paenibacillaceae</taxon>
        <taxon>Paenibacillus</taxon>
    </lineage>
</organism>
<keyword evidence="3" id="KW-1185">Reference proteome</keyword>
<dbReference type="Proteomes" id="UP001649230">
    <property type="component" value="Chromosome"/>
</dbReference>
<sequence>MDIRLGAQAKSELAAHPAHFPAIVQRLKEEHEQMRDQLAEIRTMAVSLYSLTDCSIGMCKLIELQDRILSLVEELEQHSEWEEKELFPLLQSYFSRAKAFSIARSIIVLEQDHDLAKQVVKAYVDGVNAMRVPIDMEFLHYMTAELVRACLLLLKHFTLEEELVYPLINQILSELESASI</sequence>
<dbReference type="EMBL" id="CP090978">
    <property type="protein sequence ID" value="UJF34604.1"/>
    <property type="molecule type" value="Genomic_DNA"/>
</dbReference>
<feature type="domain" description="Hemerythrin-like" evidence="1">
    <location>
        <begin position="23"/>
        <end position="168"/>
    </location>
</feature>
<evidence type="ECO:0000313" key="3">
    <source>
        <dbReference type="Proteomes" id="UP001649230"/>
    </source>
</evidence>
<protein>
    <submittedName>
        <fullName evidence="2">Hemerythrin domain-containing protein</fullName>
    </submittedName>
</protein>
<proteinExistence type="predicted"/>
<gene>
    <name evidence="2" type="ORF">L0M14_05345</name>
</gene>
<name>A0ABY3SKM4_9BACL</name>
<dbReference type="Gene3D" id="1.20.120.520">
    <property type="entry name" value="nmb1532 protein domain like"/>
    <property type="match status" value="1"/>
</dbReference>
<dbReference type="RefSeq" id="WP_235121178.1">
    <property type="nucleotide sequence ID" value="NZ_CP090978.1"/>
</dbReference>
<accession>A0ABY3SKM4</accession>
<dbReference type="Pfam" id="PF01814">
    <property type="entry name" value="Hemerythrin"/>
    <property type="match status" value="1"/>
</dbReference>